<keyword evidence="6" id="KW-0966">Cell projection</keyword>
<dbReference type="KEGG" id="dsa:Desal_1154"/>
<keyword evidence="3 4" id="KW-0975">Bacterial flagellum</keyword>
<dbReference type="AlphaFoldDB" id="C6C154"/>
<dbReference type="NCBIfam" id="TIGR00205">
    <property type="entry name" value="fliE"/>
    <property type="match status" value="1"/>
</dbReference>
<dbReference type="GO" id="GO:0003774">
    <property type="term" value="F:cytoskeletal motor activity"/>
    <property type="evidence" value="ECO:0007669"/>
    <property type="project" value="InterPro"/>
</dbReference>
<evidence type="ECO:0000256" key="3">
    <source>
        <dbReference type="ARBA" id="ARBA00023143"/>
    </source>
</evidence>
<dbReference type="GO" id="GO:0005198">
    <property type="term" value="F:structural molecule activity"/>
    <property type="evidence" value="ECO:0007669"/>
    <property type="project" value="UniProtKB-UniRule"/>
</dbReference>
<evidence type="ECO:0000256" key="5">
    <source>
        <dbReference type="NCBIfam" id="TIGR00205"/>
    </source>
</evidence>
<dbReference type="STRING" id="526222.Desal_1154"/>
<dbReference type="GO" id="GO:0071973">
    <property type="term" value="P:bacterial-type flagellum-dependent cell motility"/>
    <property type="evidence" value="ECO:0007669"/>
    <property type="project" value="InterPro"/>
</dbReference>
<comment type="subcellular location">
    <subcellularLocation>
        <location evidence="1 4">Bacterial flagellum basal body</location>
    </subcellularLocation>
</comment>
<gene>
    <name evidence="4" type="primary">fliE</name>
    <name evidence="6" type="ordered locus">Desal_1154</name>
</gene>
<sequence>MSIRNVAMQAYTNAIQNQQKFDKKFDKTMDLNKAEPNSFSETLTDSIKGVNELQGQKKQMIEEFASGKTQNVHELMISLQKASVAMTMTSTVRTKVMTAYQEVMKMPF</sequence>
<dbReference type="Pfam" id="PF02049">
    <property type="entry name" value="FliE"/>
    <property type="match status" value="1"/>
</dbReference>
<dbReference type="PANTHER" id="PTHR34653">
    <property type="match status" value="1"/>
</dbReference>
<dbReference type="eggNOG" id="COG1677">
    <property type="taxonomic scope" value="Bacteria"/>
</dbReference>
<dbReference type="Proteomes" id="UP000002601">
    <property type="component" value="Chromosome"/>
</dbReference>
<evidence type="ECO:0000256" key="1">
    <source>
        <dbReference type="ARBA" id="ARBA00004117"/>
    </source>
</evidence>
<dbReference type="OrthoDB" id="285952at2"/>
<accession>C6C154</accession>
<dbReference type="HAMAP" id="MF_00724">
    <property type="entry name" value="FliE"/>
    <property type="match status" value="1"/>
</dbReference>
<evidence type="ECO:0000256" key="4">
    <source>
        <dbReference type="HAMAP-Rule" id="MF_00724"/>
    </source>
</evidence>
<dbReference type="EMBL" id="CP001649">
    <property type="protein sequence ID" value="ACS79217.1"/>
    <property type="molecule type" value="Genomic_DNA"/>
</dbReference>
<keyword evidence="6" id="KW-0282">Flagellum</keyword>
<protein>
    <recommendedName>
        <fullName evidence="4 5">Flagellar hook-basal body complex protein FliE</fullName>
    </recommendedName>
</protein>
<dbReference type="HOGENOM" id="CLU_147249_3_4_7"/>
<reference evidence="6 7" key="1">
    <citation type="submission" date="2009-06" db="EMBL/GenBank/DDBJ databases">
        <title>Complete sequence of Desulfovibrio salexigens DSM 2638.</title>
        <authorList>
            <consortium name="US DOE Joint Genome Institute"/>
            <person name="Lucas S."/>
            <person name="Copeland A."/>
            <person name="Lapidus A."/>
            <person name="Glavina del Rio T."/>
            <person name="Tice H."/>
            <person name="Bruce D."/>
            <person name="Goodwin L."/>
            <person name="Pitluck S."/>
            <person name="Munk A.C."/>
            <person name="Brettin T."/>
            <person name="Detter J.C."/>
            <person name="Han C."/>
            <person name="Tapia R."/>
            <person name="Larimer F."/>
            <person name="Land M."/>
            <person name="Hauser L."/>
            <person name="Kyrpides N."/>
            <person name="Anderson I."/>
            <person name="Wall J.D."/>
            <person name="Arkin A.P."/>
            <person name="Dehal P."/>
            <person name="Chivian D."/>
            <person name="Giles B."/>
            <person name="Hazen T.C."/>
        </authorList>
    </citation>
    <scope>NUCLEOTIDE SEQUENCE [LARGE SCALE GENOMIC DNA]</scope>
    <source>
        <strain evidence="7">ATCC 14822 / DSM 2638 / NCIMB 8403 / VKM B-1763</strain>
    </source>
</reference>
<organism evidence="6 7">
    <name type="scientific">Maridesulfovibrio salexigens (strain ATCC 14822 / DSM 2638 / NCIMB 8403 / VKM B-1763)</name>
    <name type="common">Desulfovibrio salexigens</name>
    <dbReference type="NCBI Taxonomy" id="526222"/>
    <lineage>
        <taxon>Bacteria</taxon>
        <taxon>Pseudomonadati</taxon>
        <taxon>Thermodesulfobacteriota</taxon>
        <taxon>Desulfovibrionia</taxon>
        <taxon>Desulfovibrionales</taxon>
        <taxon>Desulfovibrionaceae</taxon>
        <taxon>Maridesulfovibrio</taxon>
    </lineage>
</organism>
<comment type="similarity">
    <text evidence="2 4">Belongs to the FliE family.</text>
</comment>
<dbReference type="PRINTS" id="PR01006">
    <property type="entry name" value="FLGHOOKFLIE"/>
</dbReference>
<evidence type="ECO:0000256" key="2">
    <source>
        <dbReference type="ARBA" id="ARBA00009272"/>
    </source>
</evidence>
<name>C6C154_MARSD</name>
<dbReference type="RefSeq" id="WP_015851036.1">
    <property type="nucleotide sequence ID" value="NC_012881.1"/>
</dbReference>
<keyword evidence="7" id="KW-1185">Reference proteome</keyword>
<dbReference type="PANTHER" id="PTHR34653:SF1">
    <property type="entry name" value="FLAGELLAR HOOK-BASAL BODY COMPLEX PROTEIN FLIE"/>
    <property type="match status" value="1"/>
</dbReference>
<dbReference type="GO" id="GO:0009425">
    <property type="term" value="C:bacterial-type flagellum basal body"/>
    <property type="evidence" value="ECO:0007669"/>
    <property type="project" value="UniProtKB-SubCell"/>
</dbReference>
<dbReference type="InterPro" id="IPR001624">
    <property type="entry name" value="FliE"/>
</dbReference>
<keyword evidence="6" id="KW-0969">Cilium</keyword>
<evidence type="ECO:0000313" key="7">
    <source>
        <dbReference type="Proteomes" id="UP000002601"/>
    </source>
</evidence>
<evidence type="ECO:0000313" key="6">
    <source>
        <dbReference type="EMBL" id="ACS79217.1"/>
    </source>
</evidence>
<proteinExistence type="inferred from homology"/>